<keyword evidence="2" id="KW-0808">Transferase</keyword>
<evidence type="ECO:0000313" key="3">
    <source>
        <dbReference type="Proteomes" id="UP000464624"/>
    </source>
</evidence>
<proteinExistence type="predicted"/>
<dbReference type="Pfam" id="PF08388">
    <property type="entry name" value="GIIM"/>
    <property type="match status" value="1"/>
</dbReference>
<dbReference type="AlphaFoldDB" id="A0AAD1GWU7"/>
<name>A0AAD1GWU7_MYCXE</name>
<dbReference type="CDD" id="cd01651">
    <property type="entry name" value="RT_G2_intron"/>
    <property type="match status" value="1"/>
</dbReference>
<dbReference type="KEGG" id="mxe:MYXE_05200"/>
<reference evidence="2 3" key="1">
    <citation type="submission" date="2019-12" db="EMBL/GenBank/DDBJ databases">
        <title>Complete genome sequence of Mycolicibacterium xenopi str. JCM15661T.</title>
        <authorList>
            <person name="Yoshida M."/>
            <person name="Fukano H."/>
            <person name="Asakura T."/>
            <person name="Hoshino Y."/>
        </authorList>
    </citation>
    <scope>NUCLEOTIDE SEQUENCE [LARGE SCALE GENOMIC DNA]</scope>
    <source>
        <strain evidence="2 3">JCM 15661T</strain>
    </source>
</reference>
<feature type="domain" description="Reverse transcriptase" evidence="1">
    <location>
        <begin position="122"/>
        <end position="352"/>
    </location>
</feature>
<dbReference type="InterPro" id="IPR030931">
    <property type="entry name" value="Group_II_RT_mat"/>
</dbReference>
<dbReference type="EMBL" id="AP022314">
    <property type="protein sequence ID" value="BBU20731.1"/>
    <property type="molecule type" value="Genomic_DNA"/>
</dbReference>
<evidence type="ECO:0000259" key="1">
    <source>
        <dbReference type="PROSITE" id="PS50878"/>
    </source>
</evidence>
<organism evidence="2 3">
    <name type="scientific">Mycobacterium xenopi</name>
    <dbReference type="NCBI Taxonomy" id="1789"/>
    <lineage>
        <taxon>Bacteria</taxon>
        <taxon>Bacillati</taxon>
        <taxon>Actinomycetota</taxon>
        <taxon>Actinomycetes</taxon>
        <taxon>Mycobacteriales</taxon>
        <taxon>Mycobacteriaceae</taxon>
        <taxon>Mycobacterium</taxon>
    </lineage>
</organism>
<keyword evidence="2" id="KW-0695">RNA-directed DNA polymerase</keyword>
<protein>
    <submittedName>
        <fullName evidence="2">Group II intron reverse transcriptase/maturase</fullName>
    </submittedName>
</protein>
<dbReference type="PROSITE" id="PS50878">
    <property type="entry name" value="RT_POL"/>
    <property type="match status" value="1"/>
</dbReference>
<dbReference type="PANTHER" id="PTHR34047:SF8">
    <property type="entry name" value="PROTEIN YKFC"/>
    <property type="match status" value="1"/>
</dbReference>
<dbReference type="PANTHER" id="PTHR34047">
    <property type="entry name" value="NUCLEAR INTRON MATURASE 1, MITOCHONDRIAL-RELATED"/>
    <property type="match status" value="1"/>
</dbReference>
<dbReference type="InterPro" id="IPR043502">
    <property type="entry name" value="DNA/RNA_pol_sf"/>
</dbReference>
<dbReference type="Pfam" id="PF00078">
    <property type="entry name" value="RVT_1"/>
    <property type="match status" value="1"/>
</dbReference>
<keyword evidence="2" id="KW-0548">Nucleotidyltransferase</keyword>
<dbReference type="SUPFAM" id="SSF56672">
    <property type="entry name" value="DNA/RNA polymerases"/>
    <property type="match status" value="1"/>
</dbReference>
<sequence>MQHNASGGKGPCFDHVREAGKCEGMTGSLRSNNPGKPLLAVADDEPLSPSGVKVRQLQRALWAAAKQSEGRRFHALFDRIYRGDVLWEAWFRVCKNKGAAGVDRITVAAVEDYGVDRMLRELRGDLRTGRYRPAPARRVEIPKPQGGKRPLGIPTVRDRVAQAAAKIVLEPIFEADFLSCSYGFRPRRSATMAKERLRTGFIEGYQFVVEFDIANFFGEIDHDRLLAQVSKRVSDRRVLKLLRLWLQAGVMVEGVLERTVAGTPQGGVISPLLANIYLHVLDTELSARGVGELVRYADDGVVLCRNAAQAEHALAAVGEILASLGLRLHPDKTKVVDLREGREGLDFLGCHFRARMSGRLWEQRRIVRYYLHRWPSQRAMKRLREKVRDRTGRNRAGTDIRVIIAELTPILRGWGNYFRTGNAADKFTQIDRYVWRRLFRLMVKKRGRNLRAGQADQWTEPWFNGHGLYRLRGTIRYPKAA</sequence>
<dbReference type="InterPro" id="IPR013597">
    <property type="entry name" value="Mat_intron_G2"/>
</dbReference>
<dbReference type="InterPro" id="IPR000477">
    <property type="entry name" value="RT_dom"/>
</dbReference>
<dbReference type="Proteomes" id="UP000464624">
    <property type="component" value="Chromosome"/>
</dbReference>
<evidence type="ECO:0000313" key="2">
    <source>
        <dbReference type="EMBL" id="BBU20731.1"/>
    </source>
</evidence>
<dbReference type="InterPro" id="IPR051083">
    <property type="entry name" value="GrpII_Intron_Splice-Mob/Def"/>
</dbReference>
<dbReference type="GO" id="GO:0003964">
    <property type="term" value="F:RNA-directed DNA polymerase activity"/>
    <property type="evidence" value="ECO:0007669"/>
    <property type="project" value="UniProtKB-KW"/>
</dbReference>
<accession>A0AAD1GWU7</accession>
<gene>
    <name evidence="2" type="ORF">MYXE_05200</name>
</gene>
<dbReference type="NCBIfam" id="TIGR04416">
    <property type="entry name" value="group_II_RT_mat"/>
    <property type="match status" value="1"/>
</dbReference>